<comment type="caution">
    <text evidence="1">The sequence shown here is derived from an EMBL/GenBank/DDBJ whole genome shotgun (WGS) entry which is preliminary data.</text>
</comment>
<sequence>MGTGLVLLWDGGDLQVTEGIHQKLEESSGRTAADNDQRSKACLALGSMDLVPHTHVKLASPSSSLLYSQISASSFPLMLSRRSYSVVLCWMSLRM</sequence>
<name>A0A4Z2FZP6_9TELE</name>
<organism evidence="1 2">
    <name type="scientific">Liparis tanakae</name>
    <name type="common">Tanaka's snailfish</name>
    <dbReference type="NCBI Taxonomy" id="230148"/>
    <lineage>
        <taxon>Eukaryota</taxon>
        <taxon>Metazoa</taxon>
        <taxon>Chordata</taxon>
        <taxon>Craniata</taxon>
        <taxon>Vertebrata</taxon>
        <taxon>Euteleostomi</taxon>
        <taxon>Actinopterygii</taxon>
        <taxon>Neopterygii</taxon>
        <taxon>Teleostei</taxon>
        <taxon>Neoteleostei</taxon>
        <taxon>Acanthomorphata</taxon>
        <taxon>Eupercaria</taxon>
        <taxon>Perciformes</taxon>
        <taxon>Cottioidei</taxon>
        <taxon>Cottales</taxon>
        <taxon>Liparidae</taxon>
        <taxon>Liparis</taxon>
    </lineage>
</organism>
<proteinExistence type="predicted"/>
<protein>
    <submittedName>
        <fullName evidence="1">Uncharacterized protein</fullName>
    </submittedName>
</protein>
<keyword evidence="2" id="KW-1185">Reference proteome</keyword>
<dbReference type="EMBL" id="SRLO01000773">
    <property type="protein sequence ID" value="TNN46808.1"/>
    <property type="molecule type" value="Genomic_DNA"/>
</dbReference>
<evidence type="ECO:0000313" key="1">
    <source>
        <dbReference type="EMBL" id="TNN46808.1"/>
    </source>
</evidence>
<accession>A0A4Z2FZP6</accession>
<gene>
    <name evidence="1" type="ORF">EYF80_043019</name>
</gene>
<reference evidence="1 2" key="1">
    <citation type="submission" date="2019-03" db="EMBL/GenBank/DDBJ databases">
        <title>First draft genome of Liparis tanakae, snailfish: a comprehensive survey of snailfish specific genes.</title>
        <authorList>
            <person name="Kim W."/>
            <person name="Song I."/>
            <person name="Jeong J.-H."/>
            <person name="Kim D."/>
            <person name="Kim S."/>
            <person name="Ryu S."/>
            <person name="Song J.Y."/>
            <person name="Lee S.K."/>
        </authorList>
    </citation>
    <scope>NUCLEOTIDE SEQUENCE [LARGE SCALE GENOMIC DNA]</scope>
    <source>
        <tissue evidence="1">Muscle</tissue>
    </source>
</reference>
<dbReference type="AlphaFoldDB" id="A0A4Z2FZP6"/>
<dbReference type="Proteomes" id="UP000314294">
    <property type="component" value="Unassembled WGS sequence"/>
</dbReference>
<evidence type="ECO:0000313" key="2">
    <source>
        <dbReference type="Proteomes" id="UP000314294"/>
    </source>
</evidence>